<name>A0A7J6WD14_THATH</name>
<dbReference type="PANTHER" id="PTHR47991">
    <property type="entry name" value="OXOGLUTARATE/IRON-DEPENDENT DIOXYGENASE"/>
    <property type="match status" value="1"/>
</dbReference>
<protein>
    <submittedName>
        <fullName evidence="6">Dmr6-like oxygenase</fullName>
    </submittedName>
</protein>
<reference evidence="6 7" key="1">
    <citation type="submission" date="2020-06" db="EMBL/GenBank/DDBJ databases">
        <title>Transcriptomic and genomic resources for Thalictrum thalictroides and T. hernandezii: Facilitating candidate gene discovery in an emerging model plant lineage.</title>
        <authorList>
            <person name="Arias T."/>
            <person name="Riano-Pachon D.M."/>
            <person name="Di Stilio V.S."/>
        </authorList>
    </citation>
    <scope>NUCLEOTIDE SEQUENCE [LARGE SCALE GENOMIC DNA]</scope>
    <source>
        <strain evidence="7">cv. WT478/WT964</strain>
        <tissue evidence="6">Leaves</tissue>
    </source>
</reference>
<dbReference type="GO" id="GO:0016491">
    <property type="term" value="F:oxidoreductase activity"/>
    <property type="evidence" value="ECO:0007669"/>
    <property type="project" value="UniProtKB-KW"/>
</dbReference>
<dbReference type="InterPro" id="IPR005123">
    <property type="entry name" value="Oxoglu/Fe-dep_dioxygenase_dom"/>
</dbReference>
<dbReference type="OrthoDB" id="288590at2759"/>
<dbReference type="GO" id="GO:0046872">
    <property type="term" value="F:metal ion binding"/>
    <property type="evidence" value="ECO:0007669"/>
    <property type="project" value="UniProtKB-KW"/>
</dbReference>
<keyword evidence="7" id="KW-1185">Reference proteome</keyword>
<dbReference type="AlphaFoldDB" id="A0A7J6WD14"/>
<dbReference type="Pfam" id="PF03171">
    <property type="entry name" value="2OG-FeII_Oxy"/>
    <property type="match status" value="1"/>
</dbReference>
<dbReference type="EMBL" id="JABWDY010018310">
    <property type="protein sequence ID" value="KAF5194758.1"/>
    <property type="molecule type" value="Genomic_DNA"/>
</dbReference>
<evidence type="ECO:0000256" key="1">
    <source>
        <dbReference type="ARBA" id="ARBA00008056"/>
    </source>
</evidence>
<evidence type="ECO:0000256" key="4">
    <source>
        <dbReference type="RuleBase" id="RU003682"/>
    </source>
</evidence>
<organism evidence="6 7">
    <name type="scientific">Thalictrum thalictroides</name>
    <name type="common">Rue-anemone</name>
    <name type="synonym">Anemone thalictroides</name>
    <dbReference type="NCBI Taxonomy" id="46969"/>
    <lineage>
        <taxon>Eukaryota</taxon>
        <taxon>Viridiplantae</taxon>
        <taxon>Streptophyta</taxon>
        <taxon>Embryophyta</taxon>
        <taxon>Tracheophyta</taxon>
        <taxon>Spermatophyta</taxon>
        <taxon>Magnoliopsida</taxon>
        <taxon>Ranunculales</taxon>
        <taxon>Ranunculaceae</taxon>
        <taxon>Thalictroideae</taxon>
        <taxon>Thalictrum</taxon>
    </lineage>
</organism>
<accession>A0A7J6WD14</accession>
<keyword evidence="4" id="KW-0560">Oxidoreductase</keyword>
<gene>
    <name evidence="6" type="ORF">FRX31_015655</name>
</gene>
<keyword evidence="2 4" id="KW-0479">Metal-binding</keyword>
<sequence length="364" mass="40991">MGATTTEAHVETEAPFRSKIGCVKELAESSDLTTIPSKYYYSSTSTTALNLNQQHGFDEQIPIIDFSLLNSNIPNQRAKVIQDLAKACLDWGFFMVINHGVPESLMERMLGMCTHFFNQTEDDKLQCAEVDVLAPIRFGTSFNPSVDKVFFWRDFLRVRVHPQFHSLPKPAGFSEISLEYTKRTRQVARELLKGISESLGLEECYIDKAMELESCYQVLITNLYPPCPQPELAMGLPPHSDHGLLTLLIQNEIGGLQVNHNGKWVNVHPLPNTYLVNTADHLEILSNGRYKSVLHRALVNDKATRLSLAVTHGPCMDKVVTPVTELVDSANNPALYHGMTYKEYMEALLSNHIHPKSLLDRIRV</sequence>
<dbReference type="InterPro" id="IPR044861">
    <property type="entry name" value="IPNS-like_FE2OG_OXY"/>
</dbReference>
<evidence type="ECO:0000313" key="6">
    <source>
        <dbReference type="EMBL" id="KAF5194758.1"/>
    </source>
</evidence>
<comment type="caution">
    <text evidence="6">The sequence shown here is derived from an EMBL/GenBank/DDBJ whole genome shotgun (WGS) entry which is preliminary data.</text>
</comment>
<evidence type="ECO:0000259" key="5">
    <source>
        <dbReference type="PROSITE" id="PS51471"/>
    </source>
</evidence>
<evidence type="ECO:0000256" key="3">
    <source>
        <dbReference type="ARBA" id="ARBA00023004"/>
    </source>
</evidence>
<dbReference type="Pfam" id="PF14226">
    <property type="entry name" value="DIOX_N"/>
    <property type="match status" value="1"/>
</dbReference>
<dbReference type="InterPro" id="IPR027443">
    <property type="entry name" value="IPNS-like_sf"/>
</dbReference>
<feature type="domain" description="Fe2OG dioxygenase" evidence="5">
    <location>
        <begin position="215"/>
        <end position="314"/>
    </location>
</feature>
<dbReference type="SUPFAM" id="SSF51197">
    <property type="entry name" value="Clavaminate synthase-like"/>
    <property type="match status" value="1"/>
</dbReference>
<evidence type="ECO:0000313" key="7">
    <source>
        <dbReference type="Proteomes" id="UP000554482"/>
    </source>
</evidence>
<dbReference type="Gene3D" id="2.60.120.330">
    <property type="entry name" value="B-lactam Antibiotic, Isopenicillin N Synthase, Chain"/>
    <property type="match status" value="1"/>
</dbReference>
<keyword evidence="3 4" id="KW-0408">Iron</keyword>
<dbReference type="PROSITE" id="PS51471">
    <property type="entry name" value="FE2OG_OXY"/>
    <property type="match status" value="1"/>
</dbReference>
<proteinExistence type="inferred from homology"/>
<dbReference type="Proteomes" id="UP000554482">
    <property type="component" value="Unassembled WGS sequence"/>
</dbReference>
<comment type="similarity">
    <text evidence="1 4">Belongs to the iron/ascorbate-dependent oxidoreductase family.</text>
</comment>
<dbReference type="FunFam" id="2.60.120.330:FF:000134">
    <property type="entry name" value="Uncharacterized protein"/>
    <property type="match status" value="1"/>
</dbReference>
<dbReference type="InterPro" id="IPR050295">
    <property type="entry name" value="Plant_2OG-oxidoreductases"/>
</dbReference>
<dbReference type="InterPro" id="IPR026992">
    <property type="entry name" value="DIOX_N"/>
</dbReference>
<evidence type="ECO:0000256" key="2">
    <source>
        <dbReference type="ARBA" id="ARBA00022723"/>
    </source>
</evidence>